<evidence type="ECO:0000256" key="1">
    <source>
        <dbReference type="ARBA" id="ARBA00004613"/>
    </source>
</evidence>
<evidence type="ECO:0000313" key="7">
    <source>
        <dbReference type="Proteomes" id="UP001198163"/>
    </source>
</evidence>
<protein>
    <submittedName>
        <fullName evidence="6">VWA domain-containing protein</fullName>
    </submittedName>
</protein>
<organism evidence="6 7">
    <name type="scientific">Teretinema zuelzerae</name>
    <dbReference type="NCBI Taxonomy" id="156"/>
    <lineage>
        <taxon>Bacteria</taxon>
        <taxon>Pseudomonadati</taxon>
        <taxon>Spirochaetota</taxon>
        <taxon>Spirochaetia</taxon>
        <taxon>Spirochaetales</taxon>
        <taxon>Treponemataceae</taxon>
        <taxon>Teretinema</taxon>
    </lineage>
</organism>
<evidence type="ECO:0000256" key="3">
    <source>
        <dbReference type="ARBA" id="ARBA00022729"/>
    </source>
</evidence>
<evidence type="ECO:0000259" key="5">
    <source>
        <dbReference type="PROSITE" id="PS50234"/>
    </source>
</evidence>
<comment type="caution">
    <text evidence="6">The sequence shown here is derived from an EMBL/GenBank/DDBJ whole genome shotgun (WGS) entry which is preliminary data.</text>
</comment>
<sequence>MKKSLCVLAVFLASLSLQALDLSLGPDDVRILQSPEGGYHLYIKAKSDIQAVLLTETTRDPKLRADNYAYRALEWNPINGDEKRLLDGGFIPPEKKIYSLIDSTPERDTPIGTAFHIWIPYIIRYGYEWTRSGDVQVLDGTFLNIRAFSKPWGDYSGAFADNPFRLRVTQKAVVKASPEVGVSYMKDTVSTFSDLADRFKGKTLYAKGPDDIVPMIRTILEPPGQKSLDVVFVIDSTESMIDDIAKVRELLEPMLAELLPQYPAWRVALVLYKDYFEDFLVKSACPFTTDLKAFQKSLVSFRVQGGRDIPEAVYEALDGALALKWNPDADRKIILIGDAPPHPKPRGRVTNESVSRLAFEKDVQLNVIILPHGETY</sequence>
<keyword evidence="3 4" id="KW-0732">Signal</keyword>
<dbReference type="EMBL" id="JAINWA010000001">
    <property type="protein sequence ID" value="MCD1653353.1"/>
    <property type="molecule type" value="Genomic_DNA"/>
</dbReference>
<evidence type="ECO:0000256" key="2">
    <source>
        <dbReference type="ARBA" id="ARBA00022525"/>
    </source>
</evidence>
<dbReference type="InterPro" id="IPR002035">
    <property type="entry name" value="VWF_A"/>
</dbReference>
<dbReference type="Proteomes" id="UP001198163">
    <property type="component" value="Unassembled WGS sequence"/>
</dbReference>
<dbReference type="SUPFAM" id="SSF53300">
    <property type="entry name" value="vWA-like"/>
    <property type="match status" value="1"/>
</dbReference>
<keyword evidence="2" id="KW-0964">Secreted</keyword>
<accession>A0AAE3JHS5</accession>
<keyword evidence="7" id="KW-1185">Reference proteome</keyword>
<feature type="domain" description="VWFA" evidence="5">
    <location>
        <begin position="229"/>
        <end position="376"/>
    </location>
</feature>
<dbReference type="AlphaFoldDB" id="A0AAE3JHS5"/>
<dbReference type="InterPro" id="IPR036465">
    <property type="entry name" value="vWFA_dom_sf"/>
</dbReference>
<feature type="signal peptide" evidence="4">
    <location>
        <begin position="1"/>
        <end position="19"/>
    </location>
</feature>
<name>A0AAE3JHS5_9SPIR</name>
<dbReference type="Gene3D" id="3.40.50.410">
    <property type="entry name" value="von Willebrand factor, type A domain"/>
    <property type="match status" value="1"/>
</dbReference>
<dbReference type="InterPro" id="IPR052969">
    <property type="entry name" value="Thr-specific_kinase-like"/>
</dbReference>
<evidence type="ECO:0000256" key="4">
    <source>
        <dbReference type="SAM" id="SignalP"/>
    </source>
</evidence>
<dbReference type="Pfam" id="PF25106">
    <property type="entry name" value="VWA_4"/>
    <property type="match status" value="1"/>
</dbReference>
<dbReference type="CDD" id="cd00198">
    <property type="entry name" value="vWFA"/>
    <property type="match status" value="1"/>
</dbReference>
<dbReference type="InterPro" id="IPR056861">
    <property type="entry name" value="HMCN1-like_VWA"/>
</dbReference>
<gene>
    <name evidence="6" type="ORF">K7J14_01400</name>
</gene>
<dbReference type="PANTHER" id="PTHR47763">
    <property type="entry name" value="ALPHA-PROTEIN KINASE VWKA"/>
    <property type="match status" value="1"/>
</dbReference>
<evidence type="ECO:0000313" key="6">
    <source>
        <dbReference type="EMBL" id="MCD1653353.1"/>
    </source>
</evidence>
<dbReference type="RefSeq" id="WP_230752279.1">
    <property type="nucleotide sequence ID" value="NZ_JAINWA010000001.1"/>
</dbReference>
<reference evidence="6" key="1">
    <citation type="submission" date="2021-08" db="EMBL/GenBank/DDBJ databases">
        <title>Comparative analyses of Brucepasteria parasyntrophica and Teretinema zuelzerae.</title>
        <authorList>
            <person name="Song Y."/>
            <person name="Brune A."/>
        </authorList>
    </citation>
    <scope>NUCLEOTIDE SEQUENCE</scope>
    <source>
        <strain evidence="6">DSM 1903</strain>
    </source>
</reference>
<comment type="subcellular location">
    <subcellularLocation>
        <location evidence="1">Secreted</location>
    </subcellularLocation>
</comment>
<feature type="chain" id="PRO_5041945884" evidence="4">
    <location>
        <begin position="20"/>
        <end position="376"/>
    </location>
</feature>
<dbReference type="PROSITE" id="PS50234">
    <property type="entry name" value="VWFA"/>
    <property type="match status" value="1"/>
</dbReference>
<proteinExistence type="predicted"/>